<name>A0ABX3X193_9BRAD</name>
<organism evidence="1 2">
    <name type="scientific">Bradyrhizobium canariense</name>
    <dbReference type="NCBI Taxonomy" id="255045"/>
    <lineage>
        <taxon>Bacteria</taxon>
        <taxon>Pseudomonadati</taxon>
        <taxon>Pseudomonadota</taxon>
        <taxon>Alphaproteobacteria</taxon>
        <taxon>Hyphomicrobiales</taxon>
        <taxon>Nitrobacteraceae</taxon>
        <taxon>Bradyrhizobium</taxon>
    </lineage>
</organism>
<keyword evidence="2" id="KW-1185">Reference proteome</keyword>
<comment type="caution">
    <text evidence="1">The sequence shown here is derived from an EMBL/GenBank/DDBJ whole genome shotgun (WGS) entry which is preliminary data.</text>
</comment>
<sequence length="99" mass="11316">MDNRINEIRRIIRALRVSMREAEAIMHEQINRDEDCSFVAGEVMKMRTVMSGLVQERAALGDTDPIVVASLFVPRRRPMPSRVGVEKRSLVPPRKMARA</sequence>
<dbReference type="EMBL" id="NAFK01000165">
    <property type="protein sequence ID" value="OSJ27180.1"/>
    <property type="molecule type" value="Genomic_DNA"/>
</dbReference>
<evidence type="ECO:0000313" key="1">
    <source>
        <dbReference type="EMBL" id="OSJ27180.1"/>
    </source>
</evidence>
<dbReference type="RefSeq" id="WP_085384859.1">
    <property type="nucleotide sequence ID" value="NZ_NAEX01000176.1"/>
</dbReference>
<evidence type="ECO:0008006" key="3">
    <source>
        <dbReference type="Google" id="ProtNLM"/>
    </source>
</evidence>
<evidence type="ECO:0000313" key="2">
    <source>
        <dbReference type="Proteomes" id="UP000193884"/>
    </source>
</evidence>
<dbReference type="Proteomes" id="UP000193884">
    <property type="component" value="Unassembled WGS sequence"/>
</dbReference>
<protein>
    <recommendedName>
        <fullName evidence="3">Transcriptional regulator</fullName>
    </recommendedName>
</protein>
<accession>A0ABX3X193</accession>
<gene>
    <name evidence="1" type="ORF">BST63_20275</name>
</gene>
<reference evidence="1 2" key="1">
    <citation type="submission" date="2017-03" db="EMBL/GenBank/DDBJ databases">
        <title>Whole genome sequences of fourteen strains of Bradyrhizobium canariense and one strain of Bradyrhizobium japonicum isolated from Lupinus (Papilionoideae: Genisteae) species in Algeria.</title>
        <authorList>
            <person name="Crovadore J."/>
            <person name="Chekireb D."/>
            <person name="Brachmann A."/>
            <person name="Chablais R."/>
            <person name="Cochard B."/>
            <person name="Lefort F."/>
        </authorList>
    </citation>
    <scope>NUCLEOTIDE SEQUENCE [LARGE SCALE GENOMIC DNA]</scope>
    <source>
        <strain evidence="1 2">UBMAN05</strain>
    </source>
</reference>
<proteinExistence type="predicted"/>